<dbReference type="KEGG" id="phy:AJ81_05185"/>
<dbReference type="PaxDb" id="1123384-AJ81_05185"/>
<dbReference type="InterPro" id="IPR007392">
    <property type="entry name" value="GD_AH_second"/>
</dbReference>
<organism evidence="5 6">
    <name type="scientific">Pseudothermotoga hypogea DSM 11164 = NBRC 106472</name>
    <dbReference type="NCBI Taxonomy" id="1123384"/>
    <lineage>
        <taxon>Bacteria</taxon>
        <taxon>Thermotogati</taxon>
        <taxon>Thermotogota</taxon>
        <taxon>Thermotogae</taxon>
        <taxon>Thermotogales</taxon>
        <taxon>Thermotogaceae</taxon>
        <taxon>Pseudothermotoga</taxon>
    </lineage>
</organism>
<gene>
    <name evidence="5" type="ORF">AJ81_05185</name>
</gene>
<dbReference type="RefSeq" id="WP_031504986.1">
    <property type="nucleotide sequence ID" value="NC_022795.1"/>
</dbReference>
<sequence length="384" mass="41430">MERQILAYRRENGKVGVRNYILLITVDDISNAVVEAVEKAVAGTLAIPHPYGRLQFGKDLELLFKTLIGTGSNPNVAAAIVVGIEPKWATIVAEGIAKTKKPVEAFWVEGSGQIKTIEKVTRVAVKLVEDATNLRREPVDISELMISLKCGESDTTSGLGANKVVGRFTERFLSIGGTVLFGETTELTGAEHIVASRFKDQKEREKFLKFFEEYQQLVKSQGVDLLGSQPTEGNIAGGLSTIEEKALGNIQKIGNAMIDGALDYAEPPKGKGLYFMNTSSAAAEAVTLFAAAGAVIHLFPTGQGNPIGNPIVPVVKITANPKTAVNMSEHIDVDVSAVLRGEMDLDQAADVLWKRVIETANGRMVKAEILNHKEFVLTKLYPSA</sequence>
<dbReference type="EMBL" id="CP007141">
    <property type="protein sequence ID" value="AJC73702.1"/>
    <property type="molecule type" value="Genomic_DNA"/>
</dbReference>
<comment type="similarity">
    <text evidence="1">Belongs to the UxaA family.</text>
</comment>
<dbReference type="PANTHER" id="PTHR30536:SF5">
    <property type="entry name" value="ALTRONATE DEHYDRATASE"/>
    <property type="match status" value="1"/>
</dbReference>
<dbReference type="Pfam" id="PF04295">
    <property type="entry name" value="GD_AH_second"/>
    <property type="match status" value="1"/>
</dbReference>
<evidence type="ECO:0000313" key="6">
    <source>
        <dbReference type="Proteomes" id="UP000077469"/>
    </source>
</evidence>
<name>A0A0X1KR14_9THEM</name>
<dbReference type="Proteomes" id="UP000077469">
    <property type="component" value="Chromosome"/>
</dbReference>
<dbReference type="InterPro" id="IPR048332">
    <property type="entry name" value="GD_AH_C"/>
</dbReference>
<evidence type="ECO:0000256" key="2">
    <source>
        <dbReference type="ARBA" id="ARBA00023239"/>
    </source>
</evidence>
<feature type="domain" description="D-galactarate/Altronate dehydratase C-terminal" evidence="4">
    <location>
        <begin position="141"/>
        <end position="382"/>
    </location>
</feature>
<keyword evidence="6" id="KW-1185">Reference proteome</keyword>
<dbReference type="OrthoDB" id="9804574at2"/>
<accession>A0A0X1KR14</accession>
<proteinExistence type="inferred from homology"/>
<feature type="domain" description="D-galactarate/Altronate dehydratase second" evidence="3">
    <location>
        <begin position="7"/>
        <end position="131"/>
    </location>
</feature>
<reference evidence="5 6" key="1">
    <citation type="submission" date="2014-01" db="EMBL/GenBank/DDBJ databases">
        <title>Genome sequencing of Thermotog hypogea.</title>
        <authorList>
            <person name="Zhang X."/>
            <person name="Alvare G."/>
            <person name="Fristensky B."/>
            <person name="Chen L."/>
            <person name="Suen T."/>
            <person name="Chen Q."/>
            <person name="Ma K."/>
        </authorList>
    </citation>
    <scope>NUCLEOTIDE SEQUENCE [LARGE SCALE GENOMIC DNA]</scope>
    <source>
        <strain evidence="5 6">DSM 11164</strain>
    </source>
</reference>
<evidence type="ECO:0000256" key="1">
    <source>
        <dbReference type="ARBA" id="ARBA00010986"/>
    </source>
</evidence>
<dbReference type="PATRIC" id="fig|1123384.7.peg.1023"/>
<evidence type="ECO:0000259" key="4">
    <source>
        <dbReference type="Pfam" id="PF20629"/>
    </source>
</evidence>
<dbReference type="AlphaFoldDB" id="A0A0X1KR14"/>
<keyword evidence="2" id="KW-0456">Lyase</keyword>
<evidence type="ECO:0000313" key="5">
    <source>
        <dbReference type="EMBL" id="AJC73702.1"/>
    </source>
</evidence>
<dbReference type="GO" id="GO:0019698">
    <property type="term" value="P:D-galacturonate catabolic process"/>
    <property type="evidence" value="ECO:0007669"/>
    <property type="project" value="TreeGrafter"/>
</dbReference>
<dbReference type="STRING" id="1123384.AJ81_05185"/>
<dbReference type="GO" id="GO:0016829">
    <property type="term" value="F:lyase activity"/>
    <property type="evidence" value="ECO:0007669"/>
    <property type="project" value="UniProtKB-KW"/>
</dbReference>
<protein>
    <submittedName>
        <fullName evidence="5">D-galactarate dehydratase</fullName>
    </submittedName>
</protein>
<dbReference type="PANTHER" id="PTHR30536">
    <property type="entry name" value="ALTRONATE/GALACTARATE DEHYDRATASE"/>
    <property type="match status" value="1"/>
</dbReference>
<evidence type="ECO:0000259" key="3">
    <source>
        <dbReference type="Pfam" id="PF04295"/>
    </source>
</evidence>
<dbReference type="InterPro" id="IPR052172">
    <property type="entry name" value="UxaA_altronate/galactarate_dh"/>
</dbReference>
<dbReference type="Pfam" id="PF20629">
    <property type="entry name" value="GD_AH_C"/>
    <property type="match status" value="1"/>
</dbReference>